<dbReference type="KEGG" id="crq:GCK72_008036"/>
<comment type="caution">
    <text evidence="2">The sequence shown here is derived from an EMBL/GenBank/DDBJ whole genome shotgun (WGS) entry which is preliminary data.</text>
</comment>
<dbReference type="EMBL" id="WUAV01000002">
    <property type="protein sequence ID" value="KAF1768075.1"/>
    <property type="molecule type" value="Genomic_DNA"/>
</dbReference>
<evidence type="ECO:0000256" key="1">
    <source>
        <dbReference type="SAM" id="MobiDB-lite"/>
    </source>
</evidence>
<dbReference type="GeneID" id="9817671"/>
<evidence type="ECO:0000313" key="3">
    <source>
        <dbReference type="Proteomes" id="UP000483820"/>
    </source>
</evidence>
<protein>
    <submittedName>
        <fullName evidence="2">Uncharacterized protein</fullName>
    </submittedName>
</protein>
<dbReference type="CTD" id="9817671"/>
<gene>
    <name evidence="2" type="ORF">GCK72_008036</name>
</gene>
<dbReference type="AlphaFoldDB" id="A0A6A5HKL9"/>
<feature type="region of interest" description="Disordered" evidence="1">
    <location>
        <begin position="206"/>
        <end position="231"/>
    </location>
</feature>
<dbReference type="RefSeq" id="XP_053590801.1">
    <property type="nucleotide sequence ID" value="XM_053726607.1"/>
</dbReference>
<sequence>MSEVGKKVSEEELEKQYADYRAQFEQWKESNKGSVGTDAYNQYVHQFEQWEREVEARKAQQMKHRKVIDKEAEAAAAYAQSQQAYMSHHLKAMEQQEMQQRAAAAAAVAAVQQQQMMQNMMMRQTAEQAAPQTERDLFIRFMMGGYDGPPIWGNSKPTYDQRDPLFAKWGERAAPAYHKADTEQQINPVACWHLLEALREKKMVLAPHSSQPPPPVQISATIPPQGPPPQL</sequence>
<reference evidence="2 3" key="1">
    <citation type="submission" date="2019-12" db="EMBL/GenBank/DDBJ databases">
        <title>Chromosome-level assembly of the Caenorhabditis remanei genome.</title>
        <authorList>
            <person name="Teterina A.A."/>
            <person name="Willis J.H."/>
            <person name="Phillips P.C."/>
        </authorList>
    </citation>
    <scope>NUCLEOTIDE SEQUENCE [LARGE SCALE GENOMIC DNA]</scope>
    <source>
        <strain evidence="2 3">PX506</strain>
        <tissue evidence="2">Whole organism</tissue>
    </source>
</reference>
<name>A0A6A5HKL9_CAERE</name>
<dbReference type="Proteomes" id="UP000483820">
    <property type="component" value="Chromosome II"/>
</dbReference>
<accession>A0A6A5HKL9</accession>
<evidence type="ECO:0000313" key="2">
    <source>
        <dbReference type="EMBL" id="KAF1768075.1"/>
    </source>
</evidence>
<organism evidence="2 3">
    <name type="scientific">Caenorhabditis remanei</name>
    <name type="common">Caenorhabditis vulgaris</name>
    <dbReference type="NCBI Taxonomy" id="31234"/>
    <lineage>
        <taxon>Eukaryota</taxon>
        <taxon>Metazoa</taxon>
        <taxon>Ecdysozoa</taxon>
        <taxon>Nematoda</taxon>
        <taxon>Chromadorea</taxon>
        <taxon>Rhabditida</taxon>
        <taxon>Rhabditina</taxon>
        <taxon>Rhabditomorpha</taxon>
        <taxon>Rhabditoidea</taxon>
        <taxon>Rhabditidae</taxon>
        <taxon>Peloderinae</taxon>
        <taxon>Caenorhabditis</taxon>
    </lineage>
</organism>
<proteinExistence type="predicted"/>